<dbReference type="InterPro" id="IPR046538">
    <property type="entry name" value="DUF6603"/>
</dbReference>
<feature type="compositionally biased region" description="Pro residues" evidence="1">
    <location>
        <begin position="240"/>
        <end position="250"/>
    </location>
</feature>
<evidence type="ECO:0000313" key="4">
    <source>
        <dbReference type="Proteomes" id="UP000647172"/>
    </source>
</evidence>
<proteinExistence type="predicted"/>
<dbReference type="RefSeq" id="WP_203763984.1">
    <property type="nucleotide sequence ID" value="NZ_BAAAYJ010000103.1"/>
</dbReference>
<dbReference type="EMBL" id="BOMQ01000008">
    <property type="protein sequence ID" value="GIE46978.1"/>
    <property type="molecule type" value="Genomic_DNA"/>
</dbReference>
<protein>
    <recommendedName>
        <fullName evidence="2">DUF6603 domain-containing protein</fullName>
    </recommendedName>
</protein>
<evidence type="ECO:0000313" key="3">
    <source>
        <dbReference type="EMBL" id="GIE46978.1"/>
    </source>
</evidence>
<sequence>MLAPLGSASTPAGAAGLLAALGRTGTDPAVTTELRRLARLSADLAALDDATLASWSGLAQLLQASRGVMSALRGLERVVADPQAAARLRGLGRELTELLLGLYLRAEHPRLLRAGDLLTLVDPAERATAVPVVDAGTVRLPWRRDVLRTDRIAGFLDDPLGTLEAAYLPGGLARAADTHRAAAELFAVVHELARALGLASAIGLWDPTAPPVPPAPPSDEVDIGETFPESRPPEPGTGDPEPPPPPPPPDLSAFQRRYFPQLTLALPGPAAAGGPPAAPRLSVAVLASSAEHPGGVRGLIVTLNSATSWSERRGDWAVGLTADGVLPAFVITADGLGLAPATGPVHGARAQLTLQRIAVAGTPAFRLGSATGTRLELGALTVAAVADLQLTRQSIEISADAADGALVLAGGDADGFVSSLLPAQGFRAAFDLGLIWSSRTGFRLRGGAGPEAYLPLGLSLGGVTLTDVRTGLRSSDGRLSVEVSAGLSASIGPVRIAVEGVGLAGRLTFPDDGGNLGIAELAADFQPPAGLGLAVTAPAVTGGGSFTSEPALGRYTGALHIKIADTIDIAAFGLLQTGSAGRHWSLLVILAGHLSPIELGWGFRLTGLGGLLALHRGMDTDALRDAAYGVRGSLDDLLFPDDPATRLPQLLSSVERFFPPAVDSHVAGPMAELEWGPKAEVNARIRLALLLQLNAQKVALYGTVRIGFPTLTRDSTLRIRAAVEAVADLRNRTARFSITLIEAKLFGTIQVSGGAAFFLRWGPGRVFAFTIGGFHPAFRPYIPAGLIEPARVTVHWNPISAVQIDLTQYFAISSTSMQFGAAAHAVVGCSWGRVTGDLAFNVLVMTSPSLHLEADLHVRVTVSVFGADLLSAGLDGSLSGPGPWSFSGTVSWRVWIFGISKSFHFEWGERGSIGATPQSAGQILGAEMAEPANWTPLRLRALPVKLRTGASALAPRDEVEVRQSKLPFGTRIETMEGNPLTDAGIWTLTTTSTGSITRLNDLTDVFPEQRFLAVPSKERPFRNGLVCGARLGRADWEVPAAAVAIDSTATDDLVIDGDTTVSGPVTLPPLTAAQTVSVALPALAPARAFTAGWSIREVA</sequence>
<comment type="caution">
    <text evidence="3">The sequence shown here is derived from an EMBL/GenBank/DDBJ whole genome shotgun (WGS) entry which is preliminary data.</text>
</comment>
<evidence type="ECO:0000259" key="2">
    <source>
        <dbReference type="Pfam" id="PF20248"/>
    </source>
</evidence>
<organism evidence="3 4">
    <name type="scientific">Actinoplanes nipponensis</name>
    <dbReference type="NCBI Taxonomy" id="135950"/>
    <lineage>
        <taxon>Bacteria</taxon>
        <taxon>Bacillati</taxon>
        <taxon>Actinomycetota</taxon>
        <taxon>Actinomycetes</taxon>
        <taxon>Micromonosporales</taxon>
        <taxon>Micromonosporaceae</taxon>
        <taxon>Actinoplanes</taxon>
    </lineage>
</organism>
<name>A0A919JA85_9ACTN</name>
<feature type="domain" description="DUF6603" evidence="2">
    <location>
        <begin position="457"/>
        <end position="991"/>
    </location>
</feature>
<dbReference type="AlphaFoldDB" id="A0A919JA85"/>
<reference evidence="3" key="1">
    <citation type="submission" date="2021-01" db="EMBL/GenBank/DDBJ databases">
        <title>Whole genome shotgun sequence of Actinoplanes nipponensis NBRC 14063.</title>
        <authorList>
            <person name="Komaki H."/>
            <person name="Tamura T."/>
        </authorList>
    </citation>
    <scope>NUCLEOTIDE SEQUENCE</scope>
    <source>
        <strain evidence="3">NBRC 14063</strain>
    </source>
</reference>
<accession>A0A919JA85</accession>
<dbReference type="Proteomes" id="UP000647172">
    <property type="component" value="Unassembled WGS sequence"/>
</dbReference>
<gene>
    <name evidence="3" type="ORF">Ani05nite_05120</name>
</gene>
<keyword evidence="4" id="KW-1185">Reference proteome</keyword>
<evidence type="ECO:0000256" key="1">
    <source>
        <dbReference type="SAM" id="MobiDB-lite"/>
    </source>
</evidence>
<feature type="region of interest" description="Disordered" evidence="1">
    <location>
        <begin position="209"/>
        <end position="254"/>
    </location>
</feature>
<dbReference type="Pfam" id="PF20248">
    <property type="entry name" value="DUF6603"/>
    <property type="match status" value="1"/>
</dbReference>